<organism evidence="7 8">
    <name type="scientific">Spraguea lophii (strain 42_110)</name>
    <name type="common">Microsporidian parasite</name>
    <dbReference type="NCBI Taxonomy" id="1358809"/>
    <lineage>
        <taxon>Eukaryota</taxon>
        <taxon>Fungi</taxon>
        <taxon>Fungi incertae sedis</taxon>
        <taxon>Microsporidia</taxon>
        <taxon>Spragueidae</taxon>
        <taxon>Spraguea</taxon>
    </lineage>
</organism>
<dbReference type="InterPro" id="IPR009072">
    <property type="entry name" value="Histone-fold"/>
</dbReference>
<dbReference type="GO" id="GO:0003677">
    <property type="term" value="F:DNA binding"/>
    <property type="evidence" value="ECO:0007669"/>
    <property type="project" value="InterPro"/>
</dbReference>
<comment type="subcellular location">
    <subcellularLocation>
        <location evidence="1">Chromosome</location>
    </subcellularLocation>
</comment>
<dbReference type="HOGENOM" id="CLU_078295_3_3_1"/>
<proteinExistence type="inferred from homology"/>
<evidence type="ECO:0000256" key="5">
    <source>
        <dbReference type="SAM" id="SignalP"/>
    </source>
</evidence>
<dbReference type="PANTHER" id="PTHR45810:SF1">
    <property type="entry name" value="HISTONE H3-LIKE CENTROMERIC PROTEIN A"/>
    <property type="match status" value="1"/>
</dbReference>
<dbReference type="EMBL" id="ATCN01000147">
    <property type="protein sequence ID" value="EPR79704.1"/>
    <property type="molecule type" value="Genomic_DNA"/>
</dbReference>
<dbReference type="GO" id="GO:0046982">
    <property type="term" value="F:protein heterodimerization activity"/>
    <property type="evidence" value="ECO:0007669"/>
    <property type="project" value="InterPro"/>
</dbReference>
<dbReference type="OMA" id="ANMETSY"/>
<feature type="chain" id="PRO_5004547498" evidence="5">
    <location>
        <begin position="20"/>
        <end position="164"/>
    </location>
</feature>
<keyword evidence="3" id="KW-0158">Chromosome</keyword>
<evidence type="ECO:0000256" key="3">
    <source>
        <dbReference type="ARBA" id="ARBA00022454"/>
    </source>
</evidence>
<keyword evidence="4" id="KW-0544">Nucleosome core</keyword>
<protein>
    <submittedName>
        <fullName evidence="7">Histone H3 protein</fullName>
    </submittedName>
</protein>
<dbReference type="SUPFAM" id="SSF47113">
    <property type="entry name" value="Histone-fold"/>
    <property type="match status" value="1"/>
</dbReference>
<feature type="signal peptide" evidence="5">
    <location>
        <begin position="1"/>
        <end position="19"/>
    </location>
</feature>
<dbReference type="OrthoDB" id="842664at2759"/>
<dbReference type="Pfam" id="PF00125">
    <property type="entry name" value="Histone"/>
    <property type="match status" value="1"/>
</dbReference>
<dbReference type="Proteomes" id="UP000014978">
    <property type="component" value="Unassembled WGS sequence"/>
</dbReference>
<keyword evidence="4" id="KW-0238">DNA-binding</keyword>
<evidence type="ECO:0000313" key="8">
    <source>
        <dbReference type="Proteomes" id="UP000014978"/>
    </source>
</evidence>
<dbReference type="InParanoid" id="S7XL01"/>
<dbReference type="SMART" id="SM00428">
    <property type="entry name" value="H3"/>
    <property type="match status" value="1"/>
</dbReference>
<dbReference type="InterPro" id="IPR000164">
    <property type="entry name" value="Histone_H3/CENP-A"/>
</dbReference>
<dbReference type="AlphaFoldDB" id="S7XL01"/>
<accession>S7XL01</accession>
<evidence type="ECO:0000256" key="2">
    <source>
        <dbReference type="ARBA" id="ARBA00010343"/>
    </source>
</evidence>
<evidence type="ECO:0000256" key="4">
    <source>
        <dbReference type="ARBA" id="ARBA00023269"/>
    </source>
</evidence>
<dbReference type="PRINTS" id="PR00622">
    <property type="entry name" value="HISTONEH3"/>
</dbReference>
<comment type="caution">
    <text evidence="7">The sequence shown here is derived from an EMBL/GenBank/DDBJ whole genome shotgun (WGS) entry which is preliminary data.</text>
</comment>
<comment type="similarity">
    <text evidence="2">Belongs to the histone H3 family.</text>
</comment>
<evidence type="ECO:0000256" key="1">
    <source>
        <dbReference type="ARBA" id="ARBA00004286"/>
    </source>
</evidence>
<dbReference type="STRING" id="1358809.S7XL01"/>
<evidence type="ECO:0000259" key="6">
    <source>
        <dbReference type="Pfam" id="PF00125"/>
    </source>
</evidence>
<evidence type="ECO:0000313" key="7">
    <source>
        <dbReference type="EMBL" id="EPR79704.1"/>
    </source>
</evidence>
<keyword evidence="5" id="KW-0732">Signal</keyword>
<gene>
    <name evidence="7" type="ORF">SLOPH_432</name>
</gene>
<dbReference type="GO" id="GO:0000786">
    <property type="term" value="C:nucleosome"/>
    <property type="evidence" value="ECO:0007669"/>
    <property type="project" value="UniProtKB-KW"/>
</dbReference>
<feature type="domain" description="Core Histone H2A/H2B/H3" evidence="6">
    <location>
        <begin position="66"/>
        <end position="156"/>
    </location>
</feature>
<dbReference type="VEuPathDB" id="MicrosporidiaDB:SLOPH_432"/>
<dbReference type="PANTHER" id="PTHR45810">
    <property type="entry name" value="HISTONE H3.2"/>
    <property type="match status" value="1"/>
</dbReference>
<dbReference type="GO" id="GO:0030527">
    <property type="term" value="F:structural constituent of chromatin"/>
    <property type="evidence" value="ECO:0007669"/>
    <property type="project" value="InterPro"/>
</dbReference>
<sequence>MHCFFYFFYTVTLMARTVALPARKTAKGKVGGKVTKEAPVARKRTMSVTPPVIKTLPRKPKKIKRRTNILKEIRFFQQNTNFLIPRALFLRLLKSVVAQNNLSNPSSPSKFTKSCVEALQEVTEAYIISLIESSYLCTIHAKRVTLYASDINLAKKLRKRVGAV</sequence>
<name>S7XL01_SPRLO</name>
<keyword evidence="8" id="KW-1185">Reference proteome</keyword>
<dbReference type="Gene3D" id="1.10.20.10">
    <property type="entry name" value="Histone, subunit A"/>
    <property type="match status" value="1"/>
</dbReference>
<dbReference type="InterPro" id="IPR007125">
    <property type="entry name" value="H2A/H2B/H3"/>
</dbReference>
<reference evidence="8" key="1">
    <citation type="journal article" date="2013" name="PLoS Genet.">
        <title>The genome of Spraguea lophii and the basis of host-microsporidian interactions.</title>
        <authorList>
            <person name="Campbell S.E."/>
            <person name="Williams T.A."/>
            <person name="Yousuf A."/>
            <person name="Soanes D.M."/>
            <person name="Paszkiewicz K.H."/>
            <person name="Williams B.A.P."/>
        </authorList>
    </citation>
    <scope>NUCLEOTIDE SEQUENCE [LARGE SCALE GENOMIC DNA]</scope>
    <source>
        <strain evidence="8">42_110</strain>
    </source>
</reference>